<dbReference type="Proteomes" id="UP000249522">
    <property type="component" value="Unassembled WGS sequence"/>
</dbReference>
<dbReference type="Gene3D" id="3.40.50.300">
    <property type="entry name" value="P-loop containing nucleotide triphosphate hydrolases"/>
    <property type="match status" value="1"/>
</dbReference>
<dbReference type="SMART" id="SM00421">
    <property type="entry name" value="HTH_LUXR"/>
    <property type="match status" value="1"/>
</dbReference>
<feature type="domain" description="HTH luxR-type" evidence="4">
    <location>
        <begin position="790"/>
        <end position="858"/>
    </location>
</feature>
<evidence type="ECO:0000259" key="4">
    <source>
        <dbReference type="PROSITE" id="PS50043"/>
    </source>
</evidence>
<dbReference type="GO" id="GO:0016887">
    <property type="term" value="F:ATP hydrolysis activity"/>
    <property type="evidence" value="ECO:0007669"/>
    <property type="project" value="InterPro"/>
</dbReference>
<dbReference type="PANTHER" id="PTHR44688">
    <property type="entry name" value="DNA-BINDING TRANSCRIPTIONAL ACTIVATOR DEVR_DOSR"/>
    <property type="match status" value="1"/>
</dbReference>
<dbReference type="GO" id="GO:0006355">
    <property type="term" value="P:regulation of DNA-templated transcription"/>
    <property type="evidence" value="ECO:0007669"/>
    <property type="project" value="InterPro"/>
</dbReference>
<dbReference type="OrthoDB" id="1137593at2"/>
<dbReference type="PROSITE" id="PS00622">
    <property type="entry name" value="HTH_LUXR_1"/>
    <property type="match status" value="1"/>
</dbReference>
<dbReference type="Pfam" id="PF17874">
    <property type="entry name" value="TPR_MalT"/>
    <property type="match status" value="1"/>
</dbReference>
<evidence type="ECO:0000313" key="5">
    <source>
        <dbReference type="EMBL" id="PZD97142.1"/>
    </source>
</evidence>
<evidence type="ECO:0000256" key="2">
    <source>
        <dbReference type="ARBA" id="ARBA00023125"/>
    </source>
</evidence>
<dbReference type="InterPro" id="IPR011990">
    <property type="entry name" value="TPR-like_helical_dom_sf"/>
</dbReference>
<dbReference type="Pfam" id="PF13401">
    <property type="entry name" value="AAA_22"/>
    <property type="match status" value="1"/>
</dbReference>
<dbReference type="AlphaFoldDB" id="A0A2W1LQC7"/>
<dbReference type="CDD" id="cd06170">
    <property type="entry name" value="LuxR_C_like"/>
    <property type="match status" value="1"/>
</dbReference>
<dbReference type="InterPro" id="IPR049945">
    <property type="entry name" value="AAA_22"/>
</dbReference>
<comment type="caution">
    <text evidence="5">The sequence shown here is derived from an EMBL/GenBank/DDBJ whole genome shotgun (WGS) entry which is preliminary data.</text>
</comment>
<keyword evidence="3" id="KW-0804">Transcription</keyword>
<dbReference type="Gene3D" id="1.25.40.10">
    <property type="entry name" value="Tetratricopeptide repeat domain"/>
    <property type="match status" value="1"/>
</dbReference>
<dbReference type="SUPFAM" id="SSF46894">
    <property type="entry name" value="C-terminal effector domain of the bipartite response regulators"/>
    <property type="match status" value="1"/>
</dbReference>
<accession>A0A2W1LQC7</accession>
<dbReference type="GO" id="GO:0003677">
    <property type="term" value="F:DNA binding"/>
    <property type="evidence" value="ECO:0007669"/>
    <property type="project" value="UniProtKB-KW"/>
</dbReference>
<dbReference type="InterPro" id="IPR016032">
    <property type="entry name" value="Sig_transdc_resp-reg_C-effctor"/>
</dbReference>
<dbReference type="Gene3D" id="1.10.10.10">
    <property type="entry name" value="Winged helix-like DNA-binding domain superfamily/Winged helix DNA-binding domain"/>
    <property type="match status" value="1"/>
</dbReference>
<reference evidence="5 6" key="1">
    <citation type="submission" date="2018-06" db="EMBL/GenBank/DDBJ databases">
        <title>Paenibacillus imtechensis sp. nov.</title>
        <authorList>
            <person name="Pinnaka A.K."/>
            <person name="Singh H."/>
            <person name="Kaur M."/>
        </authorList>
    </citation>
    <scope>NUCLEOTIDE SEQUENCE [LARGE SCALE GENOMIC DNA]</scope>
    <source>
        <strain evidence="5 6">SMB1</strain>
    </source>
</reference>
<dbReference type="InterPro" id="IPR027417">
    <property type="entry name" value="P-loop_NTPase"/>
</dbReference>
<dbReference type="InterPro" id="IPR000792">
    <property type="entry name" value="Tscrpt_reg_LuxR_C"/>
</dbReference>
<dbReference type="Pfam" id="PF00196">
    <property type="entry name" value="GerE"/>
    <property type="match status" value="1"/>
</dbReference>
<keyword evidence="1" id="KW-0805">Transcription regulation</keyword>
<evidence type="ECO:0000256" key="3">
    <source>
        <dbReference type="ARBA" id="ARBA00023163"/>
    </source>
</evidence>
<keyword evidence="2" id="KW-0238">DNA-binding</keyword>
<evidence type="ECO:0000313" key="6">
    <source>
        <dbReference type="Proteomes" id="UP000249522"/>
    </source>
</evidence>
<evidence type="ECO:0000256" key="1">
    <source>
        <dbReference type="ARBA" id="ARBA00023015"/>
    </source>
</evidence>
<gene>
    <name evidence="5" type="ORF">DNH61_04445</name>
</gene>
<sequence length="863" mass="98116">MGANPRIMKYKLEIPAAQKHWVNRALLHIPPEGTPPQGITLITAPAGSGKSTVMTQLVHQYNQQTAWYTLDENDNDLRRFWRHIVYMLQPCLAADACGRLLALLAEYADRSLEPFLDQFLNELFDTSGPVSVALDDYHVITRQEIHASLNYWLNHLPSKVHVMIASRSEPPLANLQAWNVKGKLQRIGSLQLAFTVDQAEELCHSILGQSLSSDCVSSLVARTEGWAAGLQLALITLKQRPSKQWSYWLHDQDMGNYIKEYLLKVVWSGLDEPTRRFLLETSVLTRFDARLCEEVTGLPECDDKLASLQDNGLFLISVGGGLYRYHQLAGDFYEALLRQQSPERWSELKRNACLAYAREGWYEEAVDYAFTAEAYDLASGLLDEHLHGLVMKGEFSLLETWFNRFPEAFPIPARLRLVSAFVSTVQGKHEEAGRVMKHLEEELQASPSHSEQLDRMSGLFFVKVNHAFHSGQFQEWFRFSESIHARLPQDPVFFDFNYNYNQPFVRYTSFGLHGALTDTTAEMGWKITSLLSRNGWEDSLMCQYVLQSLAEGYYEWNELDRCRELLDRITVGKRYLEVPGLLVPVRLTMARLCLIEGDRTGARAIIDQTLRRLDQPSHSPWRRSLLIFLADIDLAEGAVDHAEARLLSVNSSRSHRVHLGAVQETLTLARLLIARGETEEGYTLLMRLSLLVEESGMVNLAVSVMILQAFADIKQGRCKEASRRIKKAVLRVMPFHYVRTFIDEGEWMRSILEEMLAVSAFDQPEMKAYAAALLTTMTEEIADQKSDHPSDTNGFGLTVQETEVVRLLHLGYTNREISEQMRLTLGTVKVYLNRIYSKLGVRTRTQAVLVTTPAAADYLSISE</sequence>
<keyword evidence="6" id="KW-1185">Reference proteome</keyword>
<dbReference type="PRINTS" id="PR00038">
    <property type="entry name" value="HTHLUXR"/>
</dbReference>
<dbReference type="InterPro" id="IPR041617">
    <property type="entry name" value="TPR_MalT"/>
</dbReference>
<dbReference type="RefSeq" id="WP_111145470.1">
    <property type="nucleotide sequence ID" value="NZ_QKRB01000031.1"/>
</dbReference>
<organism evidence="5 6">
    <name type="scientific">Paenibacillus sambharensis</name>
    <dbReference type="NCBI Taxonomy" id="1803190"/>
    <lineage>
        <taxon>Bacteria</taxon>
        <taxon>Bacillati</taxon>
        <taxon>Bacillota</taxon>
        <taxon>Bacilli</taxon>
        <taxon>Bacillales</taxon>
        <taxon>Paenibacillaceae</taxon>
        <taxon>Paenibacillus</taxon>
    </lineage>
</organism>
<dbReference type="Pfam" id="PF25873">
    <property type="entry name" value="WHD_MalT"/>
    <property type="match status" value="1"/>
</dbReference>
<dbReference type="SUPFAM" id="SSF52540">
    <property type="entry name" value="P-loop containing nucleoside triphosphate hydrolases"/>
    <property type="match status" value="1"/>
</dbReference>
<dbReference type="PANTHER" id="PTHR44688:SF16">
    <property type="entry name" value="DNA-BINDING TRANSCRIPTIONAL ACTIVATOR DEVR_DOSR"/>
    <property type="match status" value="1"/>
</dbReference>
<name>A0A2W1LQC7_9BACL</name>
<dbReference type="SUPFAM" id="SSF48452">
    <property type="entry name" value="TPR-like"/>
    <property type="match status" value="1"/>
</dbReference>
<dbReference type="InterPro" id="IPR036388">
    <property type="entry name" value="WH-like_DNA-bd_sf"/>
</dbReference>
<dbReference type="InterPro" id="IPR059106">
    <property type="entry name" value="WHD_MalT"/>
</dbReference>
<dbReference type="EMBL" id="QKRB01000031">
    <property type="protein sequence ID" value="PZD97142.1"/>
    <property type="molecule type" value="Genomic_DNA"/>
</dbReference>
<proteinExistence type="predicted"/>
<dbReference type="PROSITE" id="PS50043">
    <property type="entry name" value="HTH_LUXR_2"/>
    <property type="match status" value="1"/>
</dbReference>
<protein>
    <submittedName>
        <fullName evidence="5">Helix-turn-helix transcriptional regulator</fullName>
    </submittedName>
</protein>